<dbReference type="Pfam" id="PF05532">
    <property type="entry name" value="CsbD"/>
    <property type="match status" value="1"/>
</dbReference>
<evidence type="ECO:0000259" key="3">
    <source>
        <dbReference type="Pfam" id="PF05532"/>
    </source>
</evidence>
<dbReference type="Proteomes" id="UP000182126">
    <property type="component" value="Chromosome I"/>
</dbReference>
<dbReference type="Gene3D" id="1.10.1470.10">
    <property type="entry name" value="YjbJ"/>
    <property type="match status" value="1"/>
</dbReference>
<dbReference type="RefSeq" id="WP_025102515.1">
    <property type="nucleotide sequence ID" value="NZ_JALXUB010000036.1"/>
</dbReference>
<evidence type="ECO:0000256" key="2">
    <source>
        <dbReference type="SAM" id="MobiDB-lite"/>
    </source>
</evidence>
<gene>
    <name evidence="4" type="ORF">SAMN04489809_1470</name>
    <name evidence="5" type="ORF">V8Z62_02995</name>
</gene>
<sequence>MSGADDMKNSAEKLGGKVKEGFGKLTDNEKLEAEGQADQVKADAKQAGENVKDAAGKAGDSVKDAFNR</sequence>
<evidence type="ECO:0000256" key="1">
    <source>
        <dbReference type="ARBA" id="ARBA00009129"/>
    </source>
</evidence>
<reference evidence="4 6" key="1">
    <citation type="submission" date="2016-10" db="EMBL/GenBank/DDBJ databases">
        <authorList>
            <person name="de Groot N.N."/>
        </authorList>
    </citation>
    <scope>NUCLEOTIDE SEQUENCE [LARGE SCALE GENOMIC DNA]</scope>
    <source>
        <strain evidence="4 6">DSM 15019</strain>
    </source>
</reference>
<evidence type="ECO:0000313" key="6">
    <source>
        <dbReference type="Proteomes" id="UP000182126"/>
    </source>
</evidence>
<dbReference type="Proteomes" id="UP001377573">
    <property type="component" value="Chromosome"/>
</dbReference>
<evidence type="ECO:0000313" key="5">
    <source>
        <dbReference type="EMBL" id="WWS85206.1"/>
    </source>
</evidence>
<feature type="domain" description="CsbD-like" evidence="3">
    <location>
        <begin position="5"/>
        <end position="55"/>
    </location>
</feature>
<protein>
    <submittedName>
        <fullName evidence="5">CsbD family protein</fullName>
    </submittedName>
    <submittedName>
        <fullName evidence="4">CsbD-like</fullName>
    </submittedName>
</protein>
<feature type="compositionally biased region" description="Basic and acidic residues" evidence="2">
    <location>
        <begin position="1"/>
        <end position="33"/>
    </location>
</feature>
<evidence type="ECO:0000313" key="7">
    <source>
        <dbReference type="Proteomes" id="UP001377573"/>
    </source>
</evidence>
<dbReference type="InterPro" id="IPR036629">
    <property type="entry name" value="YjbJ_sf"/>
</dbReference>
<dbReference type="EMBL" id="CP146240">
    <property type="protein sequence ID" value="WWS85206.1"/>
    <property type="molecule type" value="Genomic_DNA"/>
</dbReference>
<accession>A0A1H1QVA1</accession>
<feature type="region of interest" description="Disordered" evidence="2">
    <location>
        <begin position="1"/>
        <end position="68"/>
    </location>
</feature>
<evidence type="ECO:0000313" key="4">
    <source>
        <dbReference type="EMBL" id="SDS26789.1"/>
    </source>
</evidence>
<organism evidence="4 6">
    <name type="scientific">Microbacterium paraoxydans</name>
    <dbReference type="NCBI Taxonomy" id="199592"/>
    <lineage>
        <taxon>Bacteria</taxon>
        <taxon>Bacillati</taxon>
        <taxon>Actinomycetota</taxon>
        <taxon>Actinomycetes</taxon>
        <taxon>Micrococcales</taxon>
        <taxon>Microbacteriaceae</taxon>
        <taxon>Microbacterium</taxon>
    </lineage>
</organism>
<proteinExistence type="inferred from homology"/>
<dbReference type="EMBL" id="LT629770">
    <property type="protein sequence ID" value="SDS26789.1"/>
    <property type="molecule type" value="Genomic_DNA"/>
</dbReference>
<dbReference type="AlphaFoldDB" id="A0A1H1QVA1"/>
<reference evidence="5 7" key="2">
    <citation type="submission" date="2024-02" db="EMBL/GenBank/DDBJ databases">
        <authorList>
            <person name="Alasadi S."/>
            <person name="Hussein S.A."/>
        </authorList>
    </citation>
    <scope>NUCLEOTIDE SEQUENCE [LARGE SCALE GENOMIC DNA]</scope>
    <source>
        <strain evidence="5 7">GJ_SRA_44_2022</strain>
    </source>
</reference>
<name>A0A1H1QVA1_9MICO</name>
<keyword evidence="7" id="KW-1185">Reference proteome</keyword>
<dbReference type="SUPFAM" id="SSF69047">
    <property type="entry name" value="Hypothetical protein YjbJ"/>
    <property type="match status" value="1"/>
</dbReference>
<comment type="similarity">
    <text evidence="1">Belongs to the UPF0337 (CsbD) family.</text>
</comment>
<dbReference type="InterPro" id="IPR008462">
    <property type="entry name" value="CsbD"/>
</dbReference>
<dbReference type="eggNOG" id="COG3237">
    <property type="taxonomic scope" value="Bacteria"/>
</dbReference>
<feature type="compositionally biased region" description="Basic and acidic residues" evidence="2">
    <location>
        <begin position="40"/>
        <end position="68"/>
    </location>
</feature>